<gene>
    <name evidence="2" type="ORF">BQ4739_LOCUS12712</name>
    <name evidence="3" type="ORF">BQ4739_LOCUS19747</name>
</gene>
<organism evidence="3 4">
    <name type="scientific">Tetradesmus obliquus</name>
    <name type="common">Green alga</name>
    <name type="synonym">Acutodesmus obliquus</name>
    <dbReference type="NCBI Taxonomy" id="3088"/>
    <lineage>
        <taxon>Eukaryota</taxon>
        <taxon>Viridiplantae</taxon>
        <taxon>Chlorophyta</taxon>
        <taxon>core chlorophytes</taxon>
        <taxon>Chlorophyceae</taxon>
        <taxon>CS clade</taxon>
        <taxon>Sphaeropleales</taxon>
        <taxon>Scenedesmaceae</taxon>
        <taxon>Tetradesmus</taxon>
    </lineage>
</organism>
<dbReference type="EMBL" id="FNXT01001141">
    <property type="protein sequence ID" value="SZX72541.1"/>
    <property type="molecule type" value="Genomic_DNA"/>
</dbReference>
<accession>A0A383WQ66</accession>
<dbReference type="AlphaFoldDB" id="A0A383WQ66"/>
<name>A0A383WQ66_TETOB</name>
<keyword evidence="1" id="KW-0732">Signal</keyword>
<protein>
    <submittedName>
        <fullName evidence="3">Uncharacterized protein</fullName>
    </submittedName>
</protein>
<evidence type="ECO:0000313" key="4">
    <source>
        <dbReference type="Proteomes" id="UP000256970"/>
    </source>
</evidence>
<feature type="signal peptide" evidence="1">
    <location>
        <begin position="1"/>
        <end position="20"/>
    </location>
</feature>
<evidence type="ECO:0000313" key="3">
    <source>
        <dbReference type="EMBL" id="SZX79473.1"/>
    </source>
</evidence>
<sequence>MKAGAIAAVLLLAFAGVASAQNAATLTIEFDNRGSKVMDKSTNQKILKALCEKVFQVKSCQQVEMVGGLGQSSLINHKSTVVYAAVGATSNSKSVLQNCQANIKSGWFRGSELERSLKKATDTWLPGDSVKVKAASCGTPVAGLGRKMAL</sequence>
<evidence type="ECO:0000313" key="2">
    <source>
        <dbReference type="EMBL" id="SZX72541.1"/>
    </source>
</evidence>
<reference evidence="3 4" key="1">
    <citation type="submission" date="2016-10" db="EMBL/GenBank/DDBJ databases">
        <authorList>
            <person name="Cai Z."/>
        </authorList>
    </citation>
    <scope>NUCLEOTIDE SEQUENCE [LARGE SCALE GENOMIC DNA]</scope>
</reference>
<dbReference type="EMBL" id="FNXT01001367">
    <property type="protein sequence ID" value="SZX79473.1"/>
    <property type="molecule type" value="Genomic_DNA"/>
</dbReference>
<dbReference type="Proteomes" id="UP000256970">
    <property type="component" value="Unassembled WGS sequence"/>
</dbReference>
<feature type="chain" id="PRO_5036333898" evidence="1">
    <location>
        <begin position="21"/>
        <end position="150"/>
    </location>
</feature>
<evidence type="ECO:0000256" key="1">
    <source>
        <dbReference type="SAM" id="SignalP"/>
    </source>
</evidence>
<proteinExistence type="predicted"/>
<keyword evidence="4" id="KW-1185">Reference proteome</keyword>